<dbReference type="Proteomes" id="UP001153076">
    <property type="component" value="Unassembled WGS sequence"/>
</dbReference>
<organism evidence="2 3">
    <name type="scientific">Carnegiea gigantea</name>
    <dbReference type="NCBI Taxonomy" id="171969"/>
    <lineage>
        <taxon>Eukaryota</taxon>
        <taxon>Viridiplantae</taxon>
        <taxon>Streptophyta</taxon>
        <taxon>Embryophyta</taxon>
        <taxon>Tracheophyta</taxon>
        <taxon>Spermatophyta</taxon>
        <taxon>Magnoliopsida</taxon>
        <taxon>eudicotyledons</taxon>
        <taxon>Gunneridae</taxon>
        <taxon>Pentapetalae</taxon>
        <taxon>Caryophyllales</taxon>
        <taxon>Cactineae</taxon>
        <taxon>Cactaceae</taxon>
        <taxon>Cactoideae</taxon>
        <taxon>Echinocereeae</taxon>
        <taxon>Carnegiea</taxon>
    </lineage>
</organism>
<reference evidence="2" key="1">
    <citation type="submission" date="2022-04" db="EMBL/GenBank/DDBJ databases">
        <title>Carnegiea gigantea Genome sequencing and assembly v2.</title>
        <authorList>
            <person name="Copetti D."/>
            <person name="Sanderson M.J."/>
            <person name="Burquez A."/>
            <person name="Wojciechowski M.F."/>
        </authorList>
    </citation>
    <scope>NUCLEOTIDE SEQUENCE</scope>
    <source>
        <strain evidence="2">SGP5-SGP5p</strain>
        <tissue evidence="2">Aerial part</tissue>
    </source>
</reference>
<feature type="compositionally biased region" description="Basic and acidic residues" evidence="1">
    <location>
        <begin position="82"/>
        <end position="100"/>
    </location>
</feature>
<dbReference type="Gene3D" id="3.60.10.10">
    <property type="entry name" value="Endonuclease/exonuclease/phosphatase"/>
    <property type="match status" value="1"/>
</dbReference>
<accession>A0A9Q1K1G1</accession>
<feature type="region of interest" description="Disordered" evidence="1">
    <location>
        <begin position="77"/>
        <end position="107"/>
    </location>
</feature>
<proteinExistence type="predicted"/>
<evidence type="ECO:0000313" key="3">
    <source>
        <dbReference type="Proteomes" id="UP001153076"/>
    </source>
</evidence>
<dbReference type="PANTHER" id="PTHR12121">
    <property type="entry name" value="CARBON CATABOLITE REPRESSOR PROTEIN 4"/>
    <property type="match status" value="1"/>
</dbReference>
<protein>
    <recommendedName>
        <fullName evidence="4">Endonuclease/exonuclease/phosphatase domain-containing protein</fullName>
    </recommendedName>
</protein>
<dbReference type="AlphaFoldDB" id="A0A9Q1K1G1"/>
<dbReference type="PANTHER" id="PTHR12121:SF74">
    <property type="entry name" value="CARBON CATABOLITE REPRESSOR PROTEIN 4 HOMOLOG 5"/>
    <property type="match status" value="1"/>
</dbReference>
<evidence type="ECO:0000256" key="1">
    <source>
        <dbReference type="SAM" id="MobiDB-lite"/>
    </source>
</evidence>
<dbReference type="OrthoDB" id="428734at2759"/>
<name>A0A9Q1K1G1_9CARY</name>
<keyword evidence="3" id="KW-1185">Reference proteome</keyword>
<gene>
    <name evidence="2" type="ORF">Cgig2_008622</name>
</gene>
<evidence type="ECO:0008006" key="4">
    <source>
        <dbReference type="Google" id="ProtNLM"/>
    </source>
</evidence>
<dbReference type="GO" id="GO:0000175">
    <property type="term" value="F:3'-5'-RNA exonuclease activity"/>
    <property type="evidence" value="ECO:0007669"/>
    <property type="project" value="TreeGrafter"/>
</dbReference>
<dbReference type="InterPro" id="IPR050410">
    <property type="entry name" value="CCR4/nocturin_mRNA_transcr"/>
</dbReference>
<evidence type="ECO:0000313" key="2">
    <source>
        <dbReference type="EMBL" id="KAJ8434769.1"/>
    </source>
</evidence>
<dbReference type="EMBL" id="JAKOGI010000453">
    <property type="protein sequence ID" value="KAJ8434769.1"/>
    <property type="molecule type" value="Genomic_DNA"/>
</dbReference>
<sequence>MGIFVLRVSFSQIYFYGLGLFLCCREGYVGRRFLALLGLSTAVNQSLAAGISPESCQLIVSTSFLRGHLGGEKNKAIVRKSQKGEEKSEPDQMNENRSKSDPNLSKSKVTTSRCLVVGNIHVLFNPNRGDVKLGQAHKLSEEWGGIPVVLAGDFNSLPQSALYQFISSAKLDLLQHDRKKISGQIDMALHRASFCCLIEELFRPQLVKLKLGSSKVRLIEAWRAHDPKFIRPELGQAYYKTGLTSQVAIHLGSPTP</sequence>
<dbReference type="SUPFAM" id="SSF56219">
    <property type="entry name" value="DNase I-like"/>
    <property type="match status" value="1"/>
</dbReference>
<dbReference type="InterPro" id="IPR036691">
    <property type="entry name" value="Endo/exonu/phosph_ase_sf"/>
</dbReference>
<comment type="caution">
    <text evidence="2">The sequence shown here is derived from an EMBL/GenBank/DDBJ whole genome shotgun (WGS) entry which is preliminary data.</text>
</comment>